<dbReference type="Pfam" id="PF11760">
    <property type="entry name" value="CbiG_N"/>
    <property type="match status" value="1"/>
</dbReference>
<evidence type="ECO:0000259" key="3">
    <source>
        <dbReference type="Pfam" id="PF11761"/>
    </source>
</evidence>
<reference evidence="5" key="1">
    <citation type="journal article" date="2019" name="Int. J. Syst. Evol. Microbiol.">
        <title>The Global Catalogue of Microorganisms (GCM) 10K type strain sequencing project: providing services to taxonomists for standard genome sequencing and annotation.</title>
        <authorList>
            <consortium name="The Broad Institute Genomics Platform"/>
            <consortium name="The Broad Institute Genome Sequencing Center for Infectious Disease"/>
            <person name="Wu L."/>
            <person name="Ma J."/>
        </authorList>
    </citation>
    <scope>NUCLEOTIDE SEQUENCE [LARGE SCALE GENOMIC DNA]</scope>
    <source>
        <strain evidence="5">CCM 8904</strain>
    </source>
</reference>
<comment type="caution">
    <text evidence="4">The sequence shown here is derived from an EMBL/GenBank/DDBJ whole genome shotgun (WGS) entry which is preliminary data.</text>
</comment>
<dbReference type="InterPro" id="IPR052553">
    <property type="entry name" value="CbiG_hydrolase"/>
</dbReference>
<dbReference type="InterPro" id="IPR021744">
    <property type="entry name" value="CbiG_N"/>
</dbReference>
<name>A0ABW1RDW2_9LACO</name>
<dbReference type="Gene3D" id="3.40.50.11220">
    <property type="match status" value="1"/>
</dbReference>
<dbReference type="SUPFAM" id="SSF159672">
    <property type="entry name" value="CbiG N-terminal domain-like"/>
    <property type="match status" value="1"/>
</dbReference>
<accession>A0ABW1RDW2</accession>
<dbReference type="InterPro" id="IPR038029">
    <property type="entry name" value="GbiG_N_sf"/>
</dbReference>
<dbReference type="RefSeq" id="WP_125551701.1">
    <property type="nucleotide sequence ID" value="NZ_JBHSSL010000027.1"/>
</dbReference>
<dbReference type="InterPro" id="IPR036518">
    <property type="entry name" value="CobE/GbiG_C_sf"/>
</dbReference>
<dbReference type="InterPro" id="IPR002750">
    <property type="entry name" value="CobE/GbiG_C"/>
</dbReference>
<evidence type="ECO:0000313" key="5">
    <source>
        <dbReference type="Proteomes" id="UP001596289"/>
    </source>
</evidence>
<feature type="domain" description="Cobalamin biosynthesis central region" evidence="3">
    <location>
        <begin position="139"/>
        <end position="224"/>
    </location>
</feature>
<proteinExistence type="predicted"/>
<dbReference type="Proteomes" id="UP001596289">
    <property type="component" value="Unassembled WGS sequence"/>
</dbReference>
<feature type="domain" description="Cobalamin synthesis G N-terminal" evidence="2">
    <location>
        <begin position="53"/>
        <end position="133"/>
    </location>
</feature>
<dbReference type="EMBL" id="JBHSSL010000027">
    <property type="protein sequence ID" value="MFC6169948.1"/>
    <property type="molecule type" value="Genomic_DNA"/>
</dbReference>
<dbReference type="Pfam" id="PF01890">
    <property type="entry name" value="CbiG_C"/>
    <property type="match status" value="1"/>
</dbReference>
<sequence>MSQRFAIVTVTAIGQKLAQQIAAVWPQPVTIYAPAKIAAPTTQSIARGTFTTVVQDLFKQVDCLICIMASGIVVRTLAPVIEDKTTDPAVLVLDERGQHVISLLSGHVGGANQWTTELATLLAAEPVVTTATDTEQVQALDLLMKQLNGWYPEFKRNTKWINGLLAAGQPVALYIEPYLRTYVDQLHGFTVVADWHELPSDTPTVIISDRTVFPKRAQTVQLIPRCNVFGIGCRKNVTIAQAQQAWLEFCQQQNLAWQSIIQIASIDKKAHEPALHYLAATFNCDLTFYTAAELTAAAEHYPQSAFVKKTVGVGNVAAASAEVASGQQTITPRFASQEMTFALARLKQLEK</sequence>
<organism evidence="4 5">
    <name type="scientific">Loigolactobacillus jiayinensis</name>
    <dbReference type="NCBI Taxonomy" id="2486016"/>
    <lineage>
        <taxon>Bacteria</taxon>
        <taxon>Bacillati</taxon>
        <taxon>Bacillota</taxon>
        <taxon>Bacilli</taxon>
        <taxon>Lactobacillales</taxon>
        <taxon>Lactobacillaceae</taxon>
        <taxon>Loigolactobacillus</taxon>
    </lineage>
</organism>
<evidence type="ECO:0000313" key="4">
    <source>
        <dbReference type="EMBL" id="MFC6169948.1"/>
    </source>
</evidence>
<dbReference type="PANTHER" id="PTHR37477:SF1">
    <property type="entry name" value="COBALT-PRECORRIN-5A HYDROLASE"/>
    <property type="match status" value="1"/>
</dbReference>
<dbReference type="Pfam" id="PF11761">
    <property type="entry name" value="CbiG_mid"/>
    <property type="match status" value="1"/>
</dbReference>
<protein>
    <submittedName>
        <fullName evidence="4">Cobalt-precorrin 5A hydrolase</fullName>
    </submittedName>
</protein>
<evidence type="ECO:0000259" key="1">
    <source>
        <dbReference type="Pfam" id="PF01890"/>
    </source>
</evidence>
<gene>
    <name evidence="4" type="ORF">ACFQGP_05050</name>
</gene>
<dbReference type="PANTHER" id="PTHR37477">
    <property type="entry name" value="COBALT-PRECORRIN-5A HYDROLASE"/>
    <property type="match status" value="1"/>
</dbReference>
<dbReference type="InterPro" id="IPR021745">
    <property type="entry name" value="CbiG_mid"/>
</dbReference>
<dbReference type="GO" id="GO:0016787">
    <property type="term" value="F:hydrolase activity"/>
    <property type="evidence" value="ECO:0007669"/>
    <property type="project" value="UniProtKB-KW"/>
</dbReference>
<dbReference type="SUPFAM" id="SSF159664">
    <property type="entry name" value="CobE/GbiG C-terminal domain-like"/>
    <property type="match status" value="1"/>
</dbReference>
<keyword evidence="5" id="KW-1185">Reference proteome</keyword>
<evidence type="ECO:0000259" key="2">
    <source>
        <dbReference type="Pfam" id="PF11760"/>
    </source>
</evidence>
<dbReference type="Gene3D" id="3.30.420.180">
    <property type="entry name" value="CobE/GbiG C-terminal domain"/>
    <property type="match status" value="1"/>
</dbReference>
<feature type="domain" description="CobE/GbiG C-terminal" evidence="1">
    <location>
        <begin position="228"/>
        <end position="344"/>
    </location>
</feature>
<keyword evidence="4" id="KW-0378">Hydrolase</keyword>